<dbReference type="PROSITE" id="PS51257">
    <property type="entry name" value="PROKAR_LIPOPROTEIN"/>
    <property type="match status" value="1"/>
</dbReference>
<dbReference type="EMBL" id="CP002873">
    <property type="protein sequence ID" value="AGA66780.1"/>
    <property type="molecule type" value="Genomic_DNA"/>
</dbReference>
<name>A0A3B6VLU5_BRAPL</name>
<dbReference type="KEGG" id="bpip:BPP43_07870"/>
<sequence>MSKRVLRLVSILFLSSILVLSCSNANKTGSGDNNSGNGGSGTGGDGGTTPTPEGIAKYAGTWTAKFNATASYKVIIGTDGKVTIDDGSLTTKEATDITENGNTYTMSVQHIVGGEHSTVTIIFTDEKSGTINDTYDFYGNGVIKKQNGGNKGLWYYEGTWILTPNQQPAQAAQNPNIIIGNDGSVTFDKYISTNVTNKGNEIYEVKFVDEDPNAGISSTLILTLKFNNDDNTGSYEAKLDDIISSGTLTKQK</sequence>
<evidence type="ECO:0008006" key="5">
    <source>
        <dbReference type="Google" id="ProtNLM"/>
    </source>
</evidence>
<dbReference type="RefSeq" id="WP_015274594.1">
    <property type="nucleotide sequence ID" value="NC_019908.1"/>
</dbReference>
<protein>
    <recommendedName>
        <fullName evidence="5">Lipoprotein</fullName>
    </recommendedName>
</protein>
<evidence type="ECO:0000256" key="2">
    <source>
        <dbReference type="SAM" id="SignalP"/>
    </source>
</evidence>
<feature type="signal peptide" evidence="2">
    <location>
        <begin position="1"/>
        <end position="25"/>
    </location>
</feature>
<evidence type="ECO:0000256" key="1">
    <source>
        <dbReference type="SAM" id="MobiDB-lite"/>
    </source>
</evidence>
<feature type="region of interest" description="Disordered" evidence="1">
    <location>
        <begin position="28"/>
        <end position="52"/>
    </location>
</feature>
<feature type="compositionally biased region" description="Gly residues" evidence="1">
    <location>
        <begin position="36"/>
        <end position="47"/>
    </location>
</feature>
<gene>
    <name evidence="3" type="ORF">BPP43_07870</name>
</gene>
<dbReference type="AlphaFoldDB" id="A0A3B6VLU5"/>
<dbReference type="Proteomes" id="UP000010793">
    <property type="component" value="Chromosome"/>
</dbReference>
<proteinExistence type="predicted"/>
<accession>A0A3B6VLU5</accession>
<keyword evidence="2" id="KW-0732">Signal</keyword>
<keyword evidence="4" id="KW-1185">Reference proteome</keyword>
<evidence type="ECO:0000313" key="3">
    <source>
        <dbReference type="EMBL" id="AGA66780.1"/>
    </source>
</evidence>
<organism evidence="3 4">
    <name type="scientific">Brachyspira pilosicoli P43/6/78</name>
    <dbReference type="NCBI Taxonomy" id="1042417"/>
    <lineage>
        <taxon>Bacteria</taxon>
        <taxon>Pseudomonadati</taxon>
        <taxon>Spirochaetota</taxon>
        <taxon>Spirochaetia</taxon>
        <taxon>Brachyspirales</taxon>
        <taxon>Brachyspiraceae</taxon>
        <taxon>Brachyspira</taxon>
    </lineage>
</organism>
<evidence type="ECO:0000313" key="4">
    <source>
        <dbReference type="Proteomes" id="UP000010793"/>
    </source>
</evidence>
<feature type="chain" id="PRO_5017310260" description="Lipoprotein" evidence="2">
    <location>
        <begin position="26"/>
        <end position="252"/>
    </location>
</feature>
<reference evidence="3 4" key="1">
    <citation type="journal article" date="2013" name="Genome Announc.">
        <title>Complete Genome Sequence of the Porcine Strain Brachyspira pilosicoli P43/6/78(T.).</title>
        <authorList>
            <person name="Lin C."/>
            <person name="den Bakker H.C."/>
            <person name="Suzuki H."/>
            <person name="Lefebure T."/>
            <person name="Ponnala L."/>
            <person name="Sun Q."/>
            <person name="Stanhope M.J."/>
            <person name="Wiedmann M."/>
            <person name="Duhamel G.E."/>
        </authorList>
    </citation>
    <scope>NUCLEOTIDE SEQUENCE [LARGE SCALE GENOMIC DNA]</scope>
    <source>
        <strain evidence="3 4">P43/6/78</strain>
    </source>
</reference>